<dbReference type="EMBL" id="VSRR010037509">
    <property type="protein sequence ID" value="MPC73783.1"/>
    <property type="molecule type" value="Genomic_DNA"/>
</dbReference>
<gene>
    <name evidence="1" type="ORF">E2C01_068120</name>
</gene>
<sequence length="120" mass="13740">MVLDSVRALVFPLPERISHFLSVAQCFLEDRAPIVSLLGHLASLERLVPGSKVRSRSLQWCLKKHWKAVSDPPWWWVPPSHLCLADLSWWMEPGSCRDGAMQWQMSSVVTVWGRSGLYIQ</sequence>
<protein>
    <submittedName>
        <fullName evidence="1">Uncharacterized protein</fullName>
    </submittedName>
</protein>
<dbReference type="AlphaFoldDB" id="A0A5B7HUY4"/>
<organism evidence="1 2">
    <name type="scientific">Portunus trituberculatus</name>
    <name type="common">Swimming crab</name>
    <name type="synonym">Neptunus trituberculatus</name>
    <dbReference type="NCBI Taxonomy" id="210409"/>
    <lineage>
        <taxon>Eukaryota</taxon>
        <taxon>Metazoa</taxon>
        <taxon>Ecdysozoa</taxon>
        <taxon>Arthropoda</taxon>
        <taxon>Crustacea</taxon>
        <taxon>Multicrustacea</taxon>
        <taxon>Malacostraca</taxon>
        <taxon>Eumalacostraca</taxon>
        <taxon>Eucarida</taxon>
        <taxon>Decapoda</taxon>
        <taxon>Pleocyemata</taxon>
        <taxon>Brachyura</taxon>
        <taxon>Eubrachyura</taxon>
        <taxon>Portunoidea</taxon>
        <taxon>Portunidae</taxon>
        <taxon>Portuninae</taxon>
        <taxon>Portunus</taxon>
    </lineage>
</organism>
<keyword evidence="2" id="KW-1185">Reference proteome</keyword>
<dbReference type="Proteomes" id="UP000324222">
    <property type="component" value="Unassembled WGS sequence"/>
</dbReference>
<accession>A0A5B7HUY4</accession>
<reference evidence="1 2" key="1">
    <citation type="submission" date="2019-05" db="EMBL/GenBank/DDBJ databases">
        <title>Another draft genome of Portunus trituberculatus and its Hox gene families provides insights of decapod evolution.</title>
        <authorList>
            <person name="Jeong J.-H."/>
            <person name="Song I."/>
            <person name="Kim S."/>
            <person name="Choi T."/>
            <person name="Kim D."/>
            <person name="Ryu S."/>
            <person name="Kim W."/>
        </authorList>
    </citation>
    <scope>NUCLEOTIDE SEQUENCE [LARGE SCALE GENOMIC DNA]</scope>
    <source>
        <tissue evidence="1">Muscle</tissue>
    </source>
</reference>
<name>A0A5B7HUY4_PORTR</name>
<evidence type="ECO:0000313" key="2">
    <source>
        <dbReference type="Proteomes" id="UP000324222"/>
    </source>
</evidence>
<comment type="caution">
    <text evidence="1">The sequence shown here is derived from an EMBL/GenBank/DDBJ whole genome shotgun (WGS) entry which is preliminary data.</text>
</comment>
<evidence type="ECO:0000313" key="1">
    <source>
        <dbReference type="EMBL" id="MPC73783.1"/>
    </source>
</evidence>
<proteinExistence type="predicted"/>